<protein>
    <submittedName>
        <fullName evidence="1">Uncharacterized protein</fullName>
    </submittedName>
</protein>
<evidence type="ECO:0000313" key="2">
    <source>
        <dbReference type="Proteomes" id="UP001620626"/>
    </source>
</evidence>
<proteinExistence type="predicted"/>
<dbReference type="Proteomes" id="UP001620626">
    <property type="component" value="Unassembled WGS sequence"/>
</dbReference>
<reference evidence="1 2" key="1">
    <citation type="submission" date="2024-10" db="EMBL/GenBank/DDBJ databases">
        <authorList>
            <person name="Kim D."/>
        </authorList>
    </citation>
    <scope>NUCLEOTIDE SEQUENCE [LARGE SCALE GENOMIC DNA]</scope>
    <source>
        <strain evidence="1">BH-2024</strain>
    </source>
</reference>
<gene>
    <name evidence="1" type="ORF">niasHT_013192</name>
</gene>
<dbReference type="AlphaFoldDB" id="A0ABD2KU24"/>
<sequence length="95" mass="9857">MPSSAIRLCARGACKCNLKIGDVLSLPSVGGVTAVGGQSRGTARPWRCSLSASLLEGTKVTMERKIEERRGGGGEAKKVATTIDAFFMGKDANDG</sequence>
<keyword evidence="2" id="KW-1185">Reference proteome</keyword>
<organism evidence="1 2">
    <name type="scientific">Heterodera trifolii</name>
    <dbReference type="NCBI Taxonomy" id="157864"/>
    <lineage>
        <taxon>Eukaryota</taxon>
        <taxon>Metazoa</taxon>
        <taxon>Ecdysozoa</taxon>
        <taxon>Nematoda</taxon>
        <taxon>Chromadorea</taxon>
        <taxon>Rhabditida</taxon>
        <taxon>Tylenchina</taxon>
        <taxon>Tylenchomorpha</taxon>
        <taxon>Tylenchoidea</taxon>
        <taxon>Heteroderidae</taxon>
        <taxon>Heteroderinae</taxon>
        <taxon>Heterodera</taxon>
    </lineage>
</organism>
<comment type="caution">
    <text evidence="1">The sequence shown here is derived from an EMBL/GenBank/DDBJ whole genome shotgun (WGS) entry which is preliminary data.</text>
</comment>
<name>A0ABD2KU24_9BILA</name>
<dbReference type="EMBL" id="JBICBT010000654">
    <property type="protein sequence ID" value="KAL3106363.1"/>
    <property type="molecule type" value="Genomic_DNA"/>
</dbReference>
<accession>A0ABD2KU24</accession>
<evidence type="ECO:0000313" key="1">
    <source>
        <dbReference type="EMBL" id="KAL3106363.1"/>
    </source>
</evidence>